<dbReference type="Gene3D" id="3.20.20.10">
    <property type="entry name" value="Alanine racemase"/>
    <property type="match status" value="1"/>
</dbReference>
<sequence length="400" mass="45364">MKRIVERILQDKEQEQEQERRRPYSAYLYDLGHLREHVQARMDSLPPRCKFFYAVKANSEQPILRALASLVDGFETASLGEIIRVRGVAPDAPIIFGGPGKTDYDIEEGMEYGVSLFHVESELELLRIAHIAQRRSSTASILLRVNLTGPLPAATLTMAGPRTQFGIDERQIPALLQTVRQLPNIKLEGFHMHSISNNLNVERHLDLIRYYCDRVRSWMDEFGLELSYLNAGGGIGVNYDNLNDQFNWPSFVAGLELVCGEKLPAGMSLLFECGRYVTSSCGCYAAEVLDIKHNHGRHYAVLRGGTHHFRLPASWQHSHPFEIVPIEAWQYPFPRPELIDSEITAVGELCTPKDVLAREVRVARLRIGDIVVFQYAGAYGWAISHHDFLSHPHPLHIYLD</sequence>
<evidence type="ECO:0000313" key="4">
    <source>
        <dbReference type="EMBL" id="CAH1197617.1"/>
    </source>
</evidence>
<dbReference type="GO" id="GO:0016829">
    <property type="term" value="F:lyase activity"/>
    <property type="evidence" value="ECO:0007669"/>
    <property type="project" value="UniProtKB-KW"/>
</dbReference>
<comment type="cofactor">
    <cofactor evidence="1">
        <name>pyridoxal 5'-phosphate</name>
        <dbReference type="ChEBI" id="CHEBI:597326"/>
    </cofactor>
</comment>
<dbReference type="Pfam" id="PF02784">
    <property type="entry name" value="Orn_Arg_deC_N"/>
    <property type="match status" value="1"/>
</dbReference>
<organism evidence="4 5">
    <name type="scientific">Paenibacillus plantiphilus</name>
    <dbReference type="NCBI Taxonomy" id="2905650"/>
    <lineage>
        <taxon>Bacteria</taxon>
        <taxon>Bacillati</taxon>
        <taxon>Bacillota</taxon>
        <taxon>Bacilli</taxon>
        <taxon>Bacillales</taxon>
        <taxon>Paenibacillaceae</taxon>
        <taxon>Paenibacillus</taxon>
    </lineage>
</organism>
<dbReference type="SUPFAM" id="SSF50621">
    <property type="entry name" value="Alanine racemase C-terminal domain-like"/>
    <property type="match status" value="1"/>
</dbReference>
<dbReference type="CDD" id="cd06843">
    <property type="entry name" value="PLPDE_III_PvsE_like"/>
    <property type="match status" value="1"/>
</dbReference>
<dbReference type="InterPro" id="IPR000183">
    <property type="entry name" value="Orn/DAP/Arg_de-COase"/>
</dbReference>
<dbReference type="RefSeq" id="WP_236339171.1">
    <property type="nucleotide sequence ID" value="NZ_CAKMMF010000004.1"/>
</dbReference>
<gene>
    <name evidence="4" type="primary">sbnH</name>
    <name evidence="4" type="ORF">PAECIP111893_00848</name>
</gene>
<dbReference type="InterPro" id="IPR022657">
    <property type="entry name" value="De-COase2_CS"/>
</dbReference>
<proteinExistence type="predicted"/>
<dbReference type="PANTHER" id="PTHR43727">
    <property type="entry name" value="DIAMINOPIMELATE DECARBOXYLASE"/>
    <property type="match status" value="1"/>
</dbReference>
<dbReference type="PRINTS" id="PR01182">
    <property type="entry name" value="ORNDCRBXLASE"/>
</dbReference>
<dbReference type="EC" id="4.1.1.117" evidence="4"/>
<protein>
    <submittedName>
        <fullName evidence="4">2-[(L-alanin-3-ylcarbamoyl)methyl]-2-hydroxybutanedioate decarboxylase</fullName>
        <ecNumber evidence="4">4.1.1.117</ecNumber>
    </submittedName>
</protein>
<dbReference type="InterPro" id="IPR002433">
    <property type="entry name" value="Orn_de-COase"/>
</dbReference>
<evidence type="ECO:0000259" key="3">
    <source>
        <dbReference type="Pfam" id="PF02784"/>
    </source>
</evidence>
<accession>A0ABM9C0B2</accession>
<reference evidence="4" key="1">
    <citation type="submission" date="2022-01" db="EMBL/GenBank/DDBJ databases">
        <authorList>
            <person name="Criscuolo A."/>
        </authorList>
    </citation>
    <scope>NUCLEOTIDE SEQUENCE</scope>
    <source>
        <strain evidence="4">CIP111893</strain>
    </source>
</reference>
<comment type="caution">
    <text evidence="4">The sequence shown here is derived from an EMBL/GenBank/DDBJ whole genome shotgun (WGS) entry which is preliminary data.</text>
</comment>
<keyword evidence="4" id="KW-0456">Lyase</keyword>
<dbReference type="PRINTS" id="PR01179">
    <property type="entry name" value="ODADCRBXLASE"/>
</dbReference>
<name>A0ABM9C0B2_9BACL</name>
<feature type="domain" description="Orn/DAP/Arg decarboxylase 2 N-terminal" evidence="3">
    <location>
        <begin position="32"/>
        <end position="278"/>
    </location>
</feature>
<keyword evidence="2" id="KW-0663">Pyridoxal phosphate</keyword>
<dbReference type="EMBL" id="CAKMMF010000004">
    <property type="protein sequence ID" value="CAH1197617.1"/>
    <property type="molecule type" value="Genomic_DNA"/>
</dbReference>
<evidence type="ECO:0000256" key="2">
    <source>
        <dbReference type="ARBA" id="ARBA00022898"/>
    </source>
</evidence>
<dbReference type="PANTHER" id="PTHR43727:SF2">
    <property type="entry name" value="GROUP IV DECARBOXYLASE"/>
    <property type="match status" value="1"/>
</dbReference>
<dbReference type="Gene3D" id="2.40.37.10">
    <property type="entry name" value="Lyase, Ornithine Decarboxylase, Chain A, domain 1"/>
    <property type="match status" value="1"/>
</dbReference>
<dbReference type="InterPro" id="IPR022644">
    <property type="entry name" value="De-COase2_N"/>
</dbReference>
<dbReference type="InterPro" id="IPR029066">
    <property type="entry name" value="PLP-binding_barrel"/>
</dbReference>
<keyword evidence="5" id="KW-1185">Reference proteome</keyword>
<dbReference type="Proteomes" id="UP000838686">
    <property type="component" value="Unassembled WGS sequence"/>
</dbReference>
<dbReference type="InterPro" id="IPR009006">
    <property type="entry name" value="Ala_racemase/Decarboxylase_C"/>
</dbReference>
<dbReference type="SUPFAM" id="SSF51419">
    <property type="entry name" value="PLP-binding barrel"/>
    <property type="match status" value="1"/>
</dbReference>
<evidence type="ECO:0000256" key="1">
    <source>
        <dbReference type="ARBA" id="ARBA00001933"/>
    </source>
</evidence>
<dbReference type="PROSITE" id="PS00879">
    <property type="entry name" value="ODR_DC_2_2"/>
    <property type="match status" value="1"/>
</dbReference>
<evidence type="ECO:0000313" key="5">
    <source>
        <dbReference type="Proteomes" id="UP000838686"/>
    </source>
</evidence>